<dbReference type="CDD" id="cd07560">
    <property type="entry name" value="Peptidase_S41_CPP"/>
    <property type="match status" value="1"/>
</dbReference>
<dbReference type="GO" id="GO:0007165">
    <property type="term" value="P:signal transduction"/>
    <property type="evidence" value="ECO:0007669"/>
    <property type="project" value="TreeGrafter"/>
</dbReference>
<dbReference type="InterPro" id="IPR040573">
    <property type="entry name" value="TSP_N"/>
</dbReference>
<feature type="chain" id="PRO_5032941626" evidence="7">
    <location>
        <begin position="29"/>
        <end position="716"/>
    </location>
</feature>
<evidence type="ECO:0000256" key="5">
    <source>
        <dbReference type="RuleBase" id="RU004404"/>
    </source>
</evidence>
<reference evidence="9 10" key="1">
    <citation type="submission" date="2020-08" db="EMBL/GenBank/DDBJ databases">
        <title>Genomic Encyclopedia of Type Strains, Phase IV (KMG-IV): sequencing the most valuable type-strain genomes for metagenomic binning, comparative biology and taxonomic classification.</title>
        <authorList>
            <person name="Goeker M."/>
        </authorList>
    </citation>
    <scope>NUCLEOTIDE SEQUENCE [LARGE SCALE GENOMIC DNA]</scope>
    <source>
        <strain evidence="9 10">DSM 29568</strain>
    </source>
</reference>
<feature type="region of interest" description="Disordered" evidence="6">
    <location>
        <begin position="183"/>
        <end position="207"/>
    </location>
</feature>
<dbReference type="GO" id="GO:0030288">
    <property type="term" value="C:outer membrane-bounded periplasmic space"/>
    <property type="evidence" value="ECO:0007669"/>
    <property type="project" value="TreeGrafter"/>
</dbReference>
<dbReference type="InterPro" id="IPR029045">
    <property type="entry name" value="ClpP/crotonase-like_dom_sf"/>
</dbReference>
<dbReference type="Pfam" id="PF00595">
    <property type="entry name" value="PDZ"/>
    <property type="match status" value="1"/>
</dbReference>
<sequence>MKFYKFMKSNYKLFLLVLVLAVASCSFTSNKIDANGDKDEVLLELITFVINKGHYNPKLIDKEFSENVFDNYLNAIDSRKRFFLAKDVEEFSVFRDKLDEEIKNHKLDFFKLTYGRLQERIAESRLFYQEILAKPFDFAKEENISTDYENMEYATSKADLKEHWRKQLKFSVLGNYYDLKKDEEKQQEKDENYTPKTDEELEKEAREATKNSYDEFYDLNDDLKRKDWFSVYINTIVEEFDPHTSYFAPRDKERFDIQMSGSLEGIGARLQKKMDNIKIIGIISGGPAWRNEQLEVGDLIQKVKQEDEEEAVSIIGMPLEDAVQLIKGPKGTKVTLTVKKVDGTIEDITLERDIVEIEETYAKSTTVEKENHTYGLINLPSFYFNMEDAKERNAASDIKEEIIRLKKENIEGLVIDLRNNGGGSLATVIEIAGMFIEQGPVVQVRSGNGNRETLRDKNKEILWDGPLVILVNELSASASEILAAAMQDYERAIVIGSKQTYGKGTVQRVMDLNSFLRNSNLGDMGALKITMQKFYRINGGSTQLEGVKSDVVVPDRYSYIDVGEKDMNNPLPWDQIQPAKYEKWKGYSDFKETIAQSIKRMAESKQLRLIDESARWIKKQRDETTYALSYEAFKIDTEAREKQAKHFEKIDDYETNLSFKSLPYEIALMKTDSTLTKKRERWHTSLSKDVYVEEAVNVLNDLYIHKKTSKMAGARP</sequence>
<keyword evidence="4 5" id="KW-0720">Serine protease</keyword>
<dbReference type="PANTHER" id="PTHR32060">
    <property type="entry name" value="TAIL-SPECIFIC PROTEASE"/>
    <property type="match status" value="1"/>
</dbReference>
<dbReference type="PANTHER" id="PTHR32060:SF22">
    <property type="entry name" value="CARBOXYL-TERMINAL-PROCESSING PEPTIDASE 3, CHLOROPLASTIC"/>
    <property type="match status" value="1"/>
</dbReference>
<name>A0A840ES84_9FLAO</name>
<dbReference type="EMBL" id="JACIFO010000006">
    <property type="protein sequence ID" value="MBB4119393.1"/>
    <property type="molecule type" value="Genomic_DNA"/>
</dbReference>
<keyword evidence="3 5" id="KW-0378">Hydrolase</keyword>
<dbReference type="SMART" id="SM00245">
    <property type="entry name" value="TSPc"/>
    <property type="match status" value="1"/>
</dbReference>
<dbReference type="InterPro" id="IPR001478">
    <property type="entry name" value="PDZ"/>
</dbReference>
<comment type="similarity">
    <text evidence="1 5">Belongs to the peptidase S41A family.</text>
</comment>
<feature type="domain" description="PDZ" evidence="8">
    <location>
        <begin position="256"/>
        <end position="327"/>
    </location>
</feature>
<dbReference type="Pfam" id="PF03572">
    <property type="entry name" value="Peptidase_S41"/>
    <property type="match status" value="1"/>
</dbReference>
<proteinExistence type="inferred from homology"/>
<keyword evidence="7" id="KW-0732">Signal</keyword>
<dbReference type="InterPro" id="IPR020992">
    <property type="entry name" value="Tail_Prtase_C"/>
</dbReference>
<evidence type="ECO:0000256" key="7">
    <source>
        <dbReference type="SAM" id="SignalP"/>
    </source>
</evidence>
<dbReference type="GO" id="GO:0006508">
    <property type="term" value="P:proteolysis"/>
    <property type="evidence" value="ECO:0007669"/>
    <property type="project" value="UniProtKB-KW"/>
</dbReference>
<dbReference type="PROSITE" id="PS51257">
    <property type="entry name" value="PROKAR_LIPOPROTEIN"/>
    <property type="match status" value="1"/>
</dbReference>
<evidence type="ECO:0000256" key="1">
    <source>
        <dbReference type="ARBA" id="ARBA00009179"/>
    </source>
</evidence>
<dbReference type="Pfam" id="PF11818">
    <property type="entry name" value="DUF3340"/>
    <property type="match status" value="1"/>
</dbReference>
<dbReference type="InterPro" id="IPR036034">
    <property type="entry name" value="PDZ_sf"/>
</dbReference>
<dbReference type="Proteomes" id="UP000553034">
    <property type="component" value="Unassembled WGS sequence"/>
</dbReference>
<dbReference type="SUPFAM" id="SSF52096">
    <property type="entry name" value="ClpP/crotonase"/>
    <property type="match status" value="1"/>
</dbReference>
<organism evidence="9 10">
    <name type="scientific">Mesonia hippocampi</name>
    <dbReference type="NCBI Taxonomy" id="1628250"/>
    <lineage>
        <taxon>Bacteria</taxon>
        <taxon>Pseudomonadati</taxon>
        <taxon>Bacteroidota</taxon>
        <taxon>Flavobacteriia</taxon>
        <taxon>Flavobacteriales</taxon>
        <taxon>Flavobacteriaceae</taxon>
        <taxon>Mesonia</taxon>
    </lineage>
</organism>
<evidence type="ECO:0000313" key="10">
    <source>
        <dbReference type="Proteomes" id="UP000553034"/>
    </source>
</evidence>
<keyword evidence="2 5" id="KW-0645">Protease</keyword>
<comment type="caution">
    <text evidence="9">The sequence shown here is derived from an EMBL/GenBank/DDBJ whole genome shotgun (WGS) entry which is preliminary data.</text>
</comment>
<dbReference type="InterPro" id="IPR004447">
    <property type="entry name" value="Peptidase_S41A"/>
</dbReference>
<evidence type="ECO:0000256" key="3">
    <source>
        <dbReference type="ARBA" id="ARBA00022801"/>
    </source>
</evidence>
<dbReference type="Pfam" id="PF17804">
    <property type="entry name" value="TSP_NTD"/>
    <property type="match status" value="1"/>
</dbReference>
<dbReference type="EC" id="3.4.21.102" evidence="9"/>
<protein>
    <submittedName>
        <fullName evidence="9">Carboxyl-terminal processing protease</fullName>
        <ecNumber evidence="9">3.4.21.102</ecNumber>
    </submittedName>
</protein>
<dbReference type="InterPro" id="IPR005151">
    <property type="entry name" value="Tail-specific_protease"/>
</dbReference>
<dbReference type="PROSITE" id="PS50106">
    <property type="entry name" value="PDZ"/>
    <property type="match status" value="1"/>
</dbReference>
<dbReference type="RefSeq" id="WP_246415185.1">
    <property type="nucleotide sequence ID" value="NZ_JACIFO010000006.1"/>
</dbReference>
<dbReference type="NCBIfam" id="TIGR00225">
    <property type="entry name" value="prc"/>
    <property type="match status" value="1"/>
</dbReference>
<evidence type="ECO:0000259" key="8">
    <source>
        <dbReference type="PROSITE" id="PS50106"/>
    </source>
</evidence>
<feature type="signal peptide" evidence="7">
    <location>
        <begin position="1"/>
        <end position="28"/>
    </location>
</feature>
<accession>A0A840ES84</accession>
<dbReference type="Gene3D" id="3.90.226.10">
    <property type="entry name" value="2-enoyl-CoA Hydratase, Chain A, domain 1"/>
    <property type="match status" value="1"/>
</dbReference>
<dbReference type="SMART" id="SM00228">
    <property type="entry name" value="PDZ"/>
    <property type="match status" value="1"/>
</dbReference>
<dbReference type="SUPFAM" id="SSF50156">
    <property type="entry name" value="PDZ domain-like"/>
    <property type="match status" value="1"/>
</dbReference>
<evidence type="ECO:0000256" key="4">
    <source>
        <dbReference type="ARBA" id="ARBA00022825"/>
    </source>
</evidence>
<evidence type="ECO:0000256" key="6">
    <source>
        <dbReference type="SAM" id="MobiDB-lite"/>
    </source>
</evidence>
<gene>
    <name evidence="9" type="ORF">GGR32_001691</name>
</gene>
<evidence type="ECO:0000256" key="2">
    <source>
        <dbReference type="ARBA" id="ARBA00022670"/>
    </source>
</evidence>
<dbReference type="AlphaFoldDB" id="A0A840ES84"/>
<dbReference type="Gene3D" id="2.30.42.10">
    <property type="match status" value="1"/>
</dbReference>
<dbReference type="GO" id="GO:0004252">
    <property type="term" value="F:serine-type endopeptidase activity"/>
    <property type="evidence" value="ECO:0007669"/>
    <property type="project" value="UniProtKB-EC"/>
</dbReference>
<keyword evidence="10" id="KW-1185">Reference proteome</keyword>
<evidence type="ECO:0000313" key="9">
    <source>
        <dbReference type="EMBL" id="MBB4119393.1"/>
    </source>
</evidence>